<dbReference type="InterPro" id="IPR052509">
    <property type="entry name" value="Metal_resp_DNA-bind_regulator"/>
</dbReference>
<dbReference type="PANTHER" id="PTHR33169">
    <property type="entry name" value="PADR-FAMILY TRANSCRIPTIONAL REGULATOR"/>
    <property type="match status" value="1"/>
</dbReference>
<dbReference type="Gene3D" id="1.10.10.10">
    <property type="entry name" value="Winged helix-like DNA-binding domain superfamily/Winged helix DNA-binding domain"/>
    <property type="match status" value="1"/>
</dbReference>
<dbReference type="Proteomes" id="UP001158045">
    <property type="component" value="Unassembled WGS sequence"/>
</dbReference>
<sequence>MDPYLNKLSIRYIPMTETAFYILLALKSPLHGYGIILEVEALTEGRLRLGAGTIYGTLSKMEKDGLINVVGQEERRKIYRQSILGDELLKLELERLRTLITDSERSGY</sequence>
<organism evidence="2 3">
    <name type="scientific">Fusibacter bizertensis</name>
    <dbReference type="NCBI Taxonomy" id="1488331"/>
    <lineage>
        <taxon>Bacteria</taxon>
        <taxon>Bacillati</taxon>
        <taxon>Bacillota</taxon>
        <taxon>Clostridia</taxon>
        <taxon>Eubacteriales</taxon>
        <taxon>Eubacteriales Family XII. Incertae Sedis</taxon>
        <taxon>Fusibacter</taxon>
    </lineage>
</organism>
<reference evidence="2 3" key="1">
    <citation type="submission" date="2023-04" db="EMBL/GenBank/DDBJ databases">
        <title>Fusibacter bizertensis strain WBS, isolated from littoral bottom sediments of the Arctic seas - biochemical and genomic analysis.</title>
        <authorList>
            <person name="Brioukhanov A.L."/>
        </authorList>
    </citation>
    <scope>NUCLEOTIDE SEQUENCE [LARGE SCALE GENOMIC DNA]</scope>
    <source>
        <strain evidence="2 3">WBS</strain>
    </source>
</reference>
<dbReference type="SUPFAM" id="SSF46785">
    <property type="entry name" value="Winged helix' DNA-binding domain"/>
    <property type="match status" value="1"/>
</dbReference>
<feature type="domain" description="Transcription regulator PadR N-terminal" evidence="1">
    <location>
        <begin position="27"/>
        <end position="85"/>
    </location>
</feature>
<evidence type="ECO:0000313" key="2">
    <source>
        <dbReference type="EMBL" id="MDH8678828.1"/>
    </source>
</evidence>
<evidence type="ECO:0000313" key="3">
    <source>
        <dbReference type="Proteomes" id="UP001158045"/>
    </source>
</evidence>
<comment type="caution">
    <text evidence="2">The sequence shown here is derived from an EMBL/GenBank/DDBJ whole genome shotgun (WGS) entry which is preliminary data.</text>
</comment>
<name>A0ABT6NEG9_9FIRM</name>
<dbReference type="InterPro" id="IPR036388">
    <property type="entry name" value="WH-like_DNA-bd_sf"/>
</dbReference>
<dbReference type="PANTHER" id="PTHR33169:SF13">
    <property type="entry name" value="PADR-FAMILY TRANSCRIPTIONAL REGULATOR"/>
    <property type="match status" value="1"/>
</dbReference>
<dbReference type="InterPro" id="IPR005149">
    <property type="entry name" value="Tscrpt_reg_PadR_N"/>
</dbReference>
<protein>
    <submittedName>
        <fullName evidence="2">PadR family transcriptional regulator</fullName>
    </submittedName>
</protein>
<dbReference type="RefSeq" id="WP_281094719.1">
    <property type="nucleotide sequence ID" value="NZ_JARYZI010000007.1"/>
</dbReference>
<keyword evidence="3" id="KW-1185">Reference proteome</keyword>
<proteinExistence type="predicted"/>
<dbReference type="InterPro" id="IPR036390">
    <property type="entry name" value="WH_DNA-bd_sf"/>
</dbReference>
<dbReference type="Pfam" id="PF03551">
    <property type="entry name" value="PadR"/>
    <property type="match status" value="1"/>
</dbReference>
<dbReference type="EMBL" id="JARYZI010000007">
    <property type="protein sequence ID" value="MDH8678828.1"/>
    <property type="molecule type" value="Genomic_DNA"/>
</dbReference>
<evidence type="ECO:0000259" key="1">
    <source>
        <dbReference type="Pfam" id="PF03551"/>
    </source>
</evidence>
<accession>A0ABT6NEG9</accession>
<gene>
    <name evidence="2" type="ORF">QE109_11750</name>
</gene>